<dbReference type="InterPro" id="IPR036607">
    <property type="entry name" value="PRKCSH"/>
</dbReference>
<dbReference type="InterPro" id="IPR009011">
    <property type="entry name" value="Man6P_isomerase_rcpt-bd_dom_sf"/>
</dbReference>
<feature type="signal peptide" evidence="6">
    <location>
        <begin position="1"/>
        <end position="36"/>
    </location>
</feature>
<organism evidence="8 9">
    <name type="scientific">Hyaloperonospora brassicae</name>
    <name type="common">Brassica downy mildew</name>
    <name type="synonym">Peronospora brassicae</name>
    <dbReference type="NCBI Taxonomy" id="162125"/>
    <lineage>
        <taxon>Eukaryota</taxon>
        <taxon>Sar</taxon>
        <taxon>Stramenopiles</taxon>
        <taxon>Oomycota</taxon>
        <taxon>Peronosporomycetes</taxon>
        <taxon>Peronosporales</taxon>
        <taxon>Peronosporaceae</taxon>
        <taxon>Hyaloperonospora</taxon>
    </lineage>
</organism>
<dbReference type="SUPFAM" id="SSF50911">
    <property type="entry name" value="Mannose 6-phosphate receptor domain"/>
    <property type="match status" value="1"/>
</dbReference>
<dbReference type="InterPro" id="IPR044865">
    <property type="entry name" value="MRH_dom"/>
</dbReference>
<keyword evidence="3" id="KW-0256">Endoplasmic reticulum</keyword>
<dbReference type="PROSITE" id="PS51257">
    <property type="entry name" value="PROKAR_LIPOPROTEIN"/>
    <property type="match status" value="1"/>
</dbReference>
<comment type="caution">
    <text evidence="8">The sequence shown here is derived from an EMBL/GenBank/DDBJ whole genome shotgun (WGS) entry which is preliminary data.</text>
</comment>
<dbReference type="Gene3D" id="2.70.130.10">
    <property type="entry name" value="Mannose-6-phosphate receptor binding domain"/>
    <property type="match status" value="1"/>
</dbReference>
<feature type="region of interest" description="Disordered" evidence="5">
    <location>
        <begin position="37"/>
        <end position="65"/>
    </location>
</feature>
<feature type="chain" id="PRO_5043628487" description="Glucosidase 2 subunit beta" evidence="6">
    <location>
        <begin position="37"/>
        <end position="473"/>
    </location>
</feature>
<gene>
    <name evidence="8" type="ORF">HBR001_LOCUS3615</name>
</gene>
<evidence type="ECO:0000313" key="8">
    <source>
        <dbReference type="EMBL" id="CAI5725496.1"/>
    </source>
</evidence>
<dbReference type="PANTHER" id="PTHR12630:SF1">
    <property type="entry name" value="GLUCOSIDASE 2 SUBUNIT BETA"/>
    <property type="match status" value="1"/>
</dbReference>
<dbReference type="Proteomes" id="UP001162031">
    <property type="component" value="Unassembled WGS sequence"/>
</dbReference>
<accession>A0AAV0TPT4</accession>
<keyword evidence="4" id="KW-1015">Disulfide bond</keyword>
<reference evidence="8" key="1">
    <citation type="submission" date="2022-12" db="EMBL/GenBank/DDBJ databases">
        <authorList>
            <person name="Webb A."/>
        </authorList>
    </citation>
    <scope>NUCLEOTIDE SEQUENCE</scope>
    <source>
        <strain evidence="8">Hp1</strain>
    </source>
</reference>
<evidence type="ECO:0000256" key="6">
    <source>
        <dbReference type="SAM" id="SignalP"/>
    </source>
</evidence>
<dbReference type="EMBL" id="CANTFL010000608">
    <property type="protein sequence ID" value="CAI5725496.1"/>
    <property type="molecule type" value="Genomic_DNA"/>
</dbReference>
<feature type="compositionally biased region" description="Basic and acidic residues" evidence="5">
    <location>
        <begin position="43"/>
        <end position="55"/>
    </location>
</feature>
<evidence type="ECO:0000259" key="7">
    <source>
        <dbReference type="PROSITE" id="PS51914"/>
    </source>
</evidence>
<dbReference type="Pfam" id="PF12999">
    <property type="entry name" value="PRKCSH-like"/>
    <property type="match status" value="1"/>
</dbReference>
<dbReference type="AlphaFoldDB" id="A0AAV0TPT4"/>
<dbReference type="GO" id="GO:0017177">
    <property type="term" value="C:glucosidase II complex"/>
    <property type="evidence" value="ECO:0007669"/>
    <property type="project" value="TreeGrafter"/>
</dbReference>
<evidence type="ECO:0000256" key="1">
    <source>
        <dbReference type="ARBA" id="ARBA00022387"/>
    </source>
</evidence>
<sequence>MPSQSTKRSLLAFLLAAIVTIACLLVLANQVPSVAASQYSRQDAGHSGRADVVDKDADDDDDNDGEEVWDFMDDDAVFGREELPRHTDEADALANADLCVDSLPDDRVDDDYCDCSDGSDEPNTSACSHVLLSTRRRPFGRQLQCRAGDKLVPTTCVGDGVCDCCDGSDEGEGVCDDTCETEWQSRLDTLQEILGAVQTGKTYREWYLLDAMDKVEQLRDDHRRLIEAYQAGQRAFQDTKRQAQYDPGMRPQLERSYDVLRRVQYIAYVQGRVADPETFSTADWKRAFVKLVGQCFSYEVDEKALKGGTPNVVPRTYEVVLCPFQNVSQAEPSYVQWAKEERRTKGVAPVANGNEMDEEVPRPIELGIWNEWQDTVRFTRVQSYNYGEPCNNRQKRQVRVELSCGATNRVVSVEEREMCEYEIRFETPAACELVEEKALLTEIGLVERFLKDRRRLGEAVAKADRRPANHEEL</sequence>
<dbReference type="Pfam" id="PF13015">
    <property type="entry name" value="PRKCSH_1"/>
    <property type="match status" value="1"/>
</dbReference>
<evidence type="ECO:0000313" key="9">
    <source>
        <dbReference type="Proteomes" id="UP001162031"/>
    </source>
</evidence>
<proteinExistence type="predicted"/>
<dbReference type="GO" id="GO:0006491">
    <property type="term" value="P:N-glycan processing"/>
    <property type="evidence" value="ECO:0007669"/>
    <property type="project" value="TreeGrafter"/>
</dbReference>
<evidence type="ECO:0000256" key="4">
    <source>
        <dbReference type="ARBA" id="ARBA00023157"/>
    </source>
</evidence>
<keyword evidence="2 6" id="KW-0732">Signal</keyword>
<protein>
    <recommendedName>
        <fullName evidence="1">Glucosidase 2 subunit beta</fullName>
    </recommendedName>
</protein>
<name>A0AAV0TPT4_HYABA</name>
<dbReference type="InterPro" id="IPR028146">
    <property type="entry name" value="PRKCSH_N"/>
</dbReference>
<feature type="domain" description="MRH" evidence="7">
    <location>
        <begin position="293"/>
        <end position="433"/>
    </location>
</feature>
<feature type="compositionally biased region" description="Acidic residues" evidence="5">
    <location>
        <begin position="56"/>
        <end position="65"/>
    </location>
</feature>
<keyword evidence="9" id="KW-1185">Reference proteome</keyword>
<evidence type="ECO:0000256" key="2">
    <source>
        <dbReference type="ARBA" id="ARBA00022729"/>
    </source>
</evidence>
<evidence type="ECO:0000256" key="3">
    <source>
        <dbReference type="ARBA" id="ARBA00022824"/>
    </source>
</evidence>
<dbReference type="PANTHER" id="PTHR12630">
    <property type="entry name" value="N-LINKED OLIGOSACCHARIDE PROCESSING"/>
    <property type="match status" value="1"/>
</dbReference>
<dbReference type="InterPro" id="IPR039794">
    <property type="entry name" value="Gtb1-like"/>
</dbReference>
<dbReference type="PROSITE" id="PS51914">
    <property type="entry name" value="MRH"/>
    <property type="match status" value="1"/>
</dbReference>
<evidence type="ECO:0000256" key="5">
    <source>
        <dbReference type="SAM" id="MobiDB-lite"/>
    </source>
</evidence>